<dbReference type="AlphaFoldDB" id="A0A6H1UGP7"/>
<dbReference type="Pfam" id="PF22694">
    <property type="entry name" value="CtpB_N-like"/>
    <property type="match status" value="1"/>
</dbReference>
<comment type="similarity">
    <text evidence="1 5">Belongs to the peptidase S41A family.</text>
</comment>
<organism evidence="8 9">
    <name type="scientific">Ferrimonas lipolytica</name>
    <dbReference type="NCBI Taxonomy" id="2724191"/>
    <lineage>
        <taxon>Bacteria</taxon>
        <taxon>Pseudomonadati</taxon>
        <taxon>Pseudomonadota</taxon>
        <taxon>Gammaproteobacteria</taxon>
        <taxon>Alteromonadales</taxon>
        <taxon>Ferrimonadaceae</taxon>
        <taxon>Ferrimonas</taxon>
    </lineage>
</organism>
<dbReference type="CDD" id="cd07560">
    <property type="entry name" value="Peptidase_S41_CPP"/>
    <property type="match status" value="1"/>
</dbReference>
<dbReference type="InterPro" id="IPR029045">
    <property type="entry name" value="ClpP/crotonase-like_dom_sf"/>
</dbReference>
<dbReference type="SUPFAM" id="SSF52096">
    <property type="entry name" value="ClpP/crotonase"/>
    <property type="match status" value="1"/>
</dbReference>
<dbReference type="PANTHER" id="PTHR32060">
    <property type="entry name" value="TAIL-SPECIFIC PROTEASE"/>
    <property type="match status" value="1"/>
</dbReference>
<protein>
    <submittedName>
        <fullName evidence="8">S41 family peptidase</fullName>
    </submittedName>
</protein>
<dbReference type="GO" id="GO:0008236">
    <property type="term" value="F:serine-type peptidase activity"/>
    <property type="evidence" value="ECO:0007669"/>
    <property type="project" value="UniProtKB-KW"/>
</dbReference>
<dbReference type="PANTHER" id="PTHR32060:SF30">
    <property type="entry name" value="CARBOXY-TERMINAL PROCESSING PROTEASE CTPA"/>
    <property type="match status" value="1"/>
</dbReference>
<dbReference type="GO" id="GO:0007165">
    <property type="term" value="P:signal transduction"/>
    <property type="evidence" value="ECO:0007669"/>
    <property type="project" value="TreeGrafter"/>
</dbReference>
<dbReference type="SUPFAM" id="SSF50156">
    <property type="entry name" value="PDZ domain-like"/>
    <property type="match status" value="1"/>
</dbReference>
<dbReference type="KEGG" id="fes:HER31_15985"/>
<dbReference type="EMBL" id="CP051180">
    <property type="protein sequence ID" value="QIZ78261.1"/>
    <property type="molecule type" value="Genomic_DNA"/>
</dbReference>
<dbReference type="InterPro" id="IPR036034">
    <property type="entry name" value="PDZ_sf"/>
</dbReference>
<sequence>MQKLNTLLAGILLSASFAWAEQTIQTELTAPTSESTQQLMAQVEQLIDSYYVDEVDKRKLLDGAIKGMLSTLDPNSTYLTEQSLEMLRSSNRGHYYGYGIEVSTSGDQVEIVTPLEGSSAAAAGILPGDILLRVDELVADPSDMEPLISYIKQASTADRSLLLTLQRHSNLQPLQFELAPSPITVSSSRSLVLADQVGYLRISSFNRRTAIEVRRSAFALSKLPLKGLVLDLRNNPGGLLDSAVRIADIFIDDGTIVTTHGRFNAANSDYQATSFHLFAQLPMVVLINQGSASAAEIVAGALQDHGRAQLMGQRSFGKGTVQSLIPLVDDGGAIKLTTAHYATPNGTFIDQKGIEPDFSITLADEQQEDIVIGLNLENQWTDDPQIFAAYDYIMDNQSR</sequence>
<feature type="chain" id="PRO_5026206425" evidence="6">
    <location>
        <begin position="21"/>
        <end position="399"/>
    </location>
</feature>
<dbReference type="Gene3D" id="2.30.42.10">
    <property type="match status" value="1"/>
</dbReference>
<dbReference type="RefSeq" id="WP_168662055.1">
    <property type="nucleotide sequence ID" value="NZ_CP051180.1"/>
</dbReference>
<dbReference type="GO" id="GO:0030288">
    <property type="term" value="C:outer membrane-bounded periplasmic space"/>
    <property type="evidence" value="ECO:0007669"/>
    <property type="project" value="TreeGrafter"/>
</dbReference>
<keyword evidence="2 5" id="KW-0645">Protease</keyword>
<dbReference type="SMART" id="SM00228">
    <property type="entry name" value="PDZ"/>
    <property type="match status" value="1"/>
</dbReference>
<dbReference type="Gene3D" id="3.30.750.44">
    <property type="match status" value="1"/>
</dbReference>
<accession>A0A6H1UGP7</accession>
<evidence type="ECO:0000256" key="6">
    <source>
        <dbReference type="SAM" id="SignalP"/>
    </source>
</evidence>
<dbReference type="InterPro" id="IPR005151">
    <property type="entry name" value="Tail-specific_protease"/>
</dbReference>
<reference evidence="8 9" key="1">
    <citation type="submission" date="2020-04" db="EMBL/GenBank/DDBJ databases">
        <title>Ferrimonas sp. S7 isolated from sea water.</title>
        <authorList>
            <person name="Bae S.S."/>
            <person name="Baek K."/>
        </authorList>
    </citation>
    <scope>NUCLEOTIDE SEQUENCE [LARGE SCALE GENOMIC DNA]</scope>
    <source>
        <strain evidence="8 9">S7</strain>
    </source>
</reference>
<dbReference type="PROSITE" id="PS50106">
    <property type="entry name" value="PDZ"/>
    <property type="match status" value="1"/>
</dbReference>
<evidence type="ECO:0000313" key="9">
    <source>
        <dbReference type="Proteomes" id="UP000501602"/>
    </source>
</evidence>
<evidence type="ECO:0000256" key="5">
    <source>
        <dbReference type="RuleBase" id="RU004404"/>
    </source>
</evidence>
<dbReference type="InterPro" id="IPR001478">
    <property type="entry name" value="PDZ"/>
</dbReference>
<evidence type="ECO:0000256" key="4">
    <source>
        <dbReference type="ARBA" id="ARBA00022825"/>
    </source>
</evidence>
<dbReference type="SMART" id="SM00245">
    <property type="entry name" value="TSPc"/>
    <property type="match status" value="1"/>
</dbReference>
<dbReference type="Proteomes" id="UP000501602">
    <property type="component" value="Chromosome"/>
</dbReference>
<dbReference type="GO" id="GO:0004175">
    <property type="term" value="F:endopeptidase activity"/>
    <property type="evidence" value="ECO:0007669"/>
    <property type="project" value="TreeGrafter"/>
</dbReference>
<evidence type="ECO:0000259" key="7">
    <source>
        <dbReference type="PROSITE" id="PS50106"/>
    </source>
</evidence>
<dbReference type="InterPro" id="IPR004447">
    <property type="entry name" value="Peptidase_S41A"/>
</dbReference>
<evidence type="ECO:0000256" key="2">
    <source>
        <dbReference type="ARBA" id="ARBA00022670"/>
    </source>
</evidence>
<evidence type="ECO:0000256" key="1">
    <source>
        <dbReference type="ARBA" id="ARBA00009179"/>
    </source>
</evidence>
<feature type="domain" description="PDZ" evidence="7">
    <location>
        <begin position="83"/>
        <end position="154"/>
    </location>
</feature>
<dbReference type="NCBIfam" id="TIGR00225">
    <property type="entry name" value="prc"/>
    <property type="match status" value="1"/>
</dbReference>
<dbReference type="Pfam" id="PF03572">
    <property type="entry name" value="Peptidase_S41"/>
    <property type="match status" value="1"/>
</dbReference>
<feature type="signal peptide" evidence="6">
    <location>
        <begin position="1"/>
        <end position="20"/>
    </location>
</feature>
<keyword evidence="4 5" id="KW-0720">Serine protease</keyword>
<keyword evidence="3 5" id="KW-0378">Hydrolase</keyword>
<dbReference type="Gene3D" id="3.90.226.10">
    <property type="entry name" value="2-enoyl-CoA Hydratase, Chain A, domain 1"/>
    <property type="match status" value="1"/>
</dbReference>
<evidence type="ECO:0000256" key="3">
    <source>
        <dbReference type="ARBA" id="ARBA00022801"/>
    </source>
</evidence>
<evidence type="ECO:0000313" key="8">
    <source>
        <dbReference type="EMBL" id="QIZ78261.1"/>
    </source>
</evidence>
<dbReference type="InterPro" id="IPR055210">
    <property type="entry name" value="CtpA/B_N"/>
</dbReference>
<dbReference type="GO" id="GO:0006508">
    <property type="term" value="P:proteolysis"/>
    <property type="evidence" value="ECO:0007669"/>
    <property type="project" value="UniProtKB-KW"/>
</dbReference>
<name>A0A6H1UGP7_9GAMM</name>
<proteinExistence type="inferred from homology"/>
<keyword evidence="9" id="KW-1185">Reference proteome</keyword>
<keyword evidence="6" id="KW-0732">Signal</keyword>
<gene>
    <name evidence="8" type="ORF">HER31_15985</name>
</gene>